<evidence type="ECO:0000259" key="9">
    <source>
        <dbReference type="Pfam" id="PF13231"/>
    </source>
</evidence>
<evidence type="ECO:0000256" key="2">
    <source>
        <dbReference type="ARBA" id="ARBA00022475"/>
    </source>
</evidence>
<dbReference type="PANTHER" id="PTHR33908">
    <property type="entry name" value="MANNOSYLTRANSFERASE YKCB-RELATED"/>
    <property type="match status" value="1"/>
</dbReference>
<sequence length="713" mass="79962">MSLVAREKKSATVEAMSSPTHSFNLRSWLLSWEIYLLVLVAAFLRLYQIHTTEFDGDQAMILGMARYAIEHGLWIATSNYASIRIVNPPGIIYLLLIPAWISANPVSAAIFTALCAILAVLLTYFFVRRYYGRLAATIAALLYATATKAVFYSRFSWNQNMLPLFVLLLFFCLFWGVVERRKGWFGPAVFLIGLLVQLHATGAYMIAPFLLAVCLAPKTIRWRDVLLGAVLLLISYAPYLIWEISTHFSDVAILLTPTNRPTLVDNWALVFYQLMISPYEVPFTNTHSLLYKLVPFIGWLRNTMTILLITAAVMALLKAVWPTKIATTAQQKTIPVLGAIGRWWLDLCSTPYRCGLLILLVWQLVMFALVRHSLPLYLHYFIIFMPGPFILIGIFIAKVVLWFRERGSWNVLVSAAMVLLSLFIVFAQFAGTTADVLDMVQGNFHDHARSNPYYNDLASLQHALTDADQLAQKQHLERVYIAADRANALAISYLASQMHTPTTIFNCKECLVLPTHTTGPVAMLVSPYSTFVDALLKQFTQAKLVDSPPRLGGDPFRLYVVSNPDQLPSARQTFSNQLQLFDTHLRLIKFNNASWQVSHWGFLHAKPLSFNSTYTYMMTASPASQSKLTSKGLCELSSLHPGDELLMAFRENSATLPLKVTVRYQESRPYDLPFGPLALETGVDQITPWTTLKIMNGNGATLLSPATGVAPAH</sequence>
<dbReference type="KEGG" id="kbs:EPA93_41415"/>
<dbReference type="InterPro" id="IPR038731">
    <property type="entry name" value="RgtA/B/C-like"/>
</dbReference>
<dbReference type="PANTHER" id="PTHR33908:SF11">
    <property type="entry name" value="MEMBRANE PROTEIN"/>
    <property type="match status" value="1"/>
</dbReference>
<keyword evidence="2" id="KW-1003">Cell membrane</keyword>
<evidence type="ECO:0000256" key="5">
    <source>
        <dbReference type="ARBA" id="ARBA00022692"/>
    </source>
</evidence>
<feature type="transmembrane region" description="Helical" evidence="8">
    <location>
        <begin position="299"/>
        <end position="321"/>
    </location>
</feature>
<evidence type="ECO:0000256" key="8">
    <source>
        <dbReference type="SAM" id="Phobius"/>
    </source>
</evidence>
<feature type="transmembrane region" description="Helical" evidence="8">
    <location>
        <begin position="376"/>
        <end position="397"/>
    </location>
</feature>
<dbReference type="EMBL" id="CP035758">
    <property type="protein sequence ID" value="QBD82097.1"/>
    <property type="molecule type" value="Genomic_DNA"/>
</dbReference>
<comment type="subcellular location">
    <subcellularLocation>
        <location evidence="1">Cell membrane</location>
        <topology evidence="1">Multi-pass membrane protein</topology>
    </subcellularLocation>
</comment>
<evidence type="ECO:0000256" key="4">
    <source>
        <dbReference type="ARBA" id="ARBA00022679"/>
    </source>
</evidence>
<evidence type="ECO:0000256" key="7">
    <source>
        <dbReference type="ARBA" id="ARBA00023136"/>
    </source>
</evidence>
<feature type="transmembrane region" description="Helical" evidence="8">
    <location>
        <begin position="225"/>
        <end position="242"/>
    </location>
</feature>
<feature type="transmembrane region" description="Helical" evidence="8">
    <location>
        <begin position="409"/>
        <end position="431"/>
    </location>
</feature>
<feature type="transmembrane region" description="Helical" evidence="8">
    <location>
        <begin position="28"/>
        <end position="47"/>
    </location>
</feature>
<dbReference type="Proteomes" id="UP000290365">
    <property type="component" value="Chromosome"/>
</dbReference>
<feature type="transmembrane region" description="Helical" evidence="8">
    <location>
        <begin position="85"/>
        <end position="103"/>
    </location>
</feature>
<reference evidence="10 11" key="1">
    <citation type="submission" date="2019-01" db="EMBL/GenBank/DDBJ databases">
        <title>Ktedonosporobacter rubrisoli SCAWS-G2.</title>
        <authorList>
            <person name="Huang Y."/>
            <person name="Yan B."/>
        </authorList>
    </citation>
    <scope>NUCLEOTIDE SEQUENCE [LARGE SCALE GENOMIC DNA]</scope>
    <source>
        <strain evidence="10 11">SCAWS-G2</strain>
    </source>
</reference>
<keyword evidence="4" id="KW-0808">Transferase</keyword>
<dbReference type="InterPro" id="IPR050297">
    <property type="entry name" value="LipidA_mod_glycosyltrf_83"/>
</dbReference>
<feature type="transmembrane region" description="Helical" evidence="8">
    <location>
        <begin position="161"/>
        <end position="178"/>
    </location>
</feature>
<feature type="transmembrane region" description="Helical" evidence="8">
    <location>
        <begin position="352"/>
        <end position="370"/>
    </location>
</feature>
<name>A0A4P6K1P5_KTERU</name>
<dbReference type="OrthoDB" id="140092at2"/>
<feature type="transmembrane region" description="Helical" evidence="8">
    <location>
        <begin position="109"/>
        <end position="127"/>
    </location>
</feature>
<keyword evidence="7 8" id="KW-0472">Membrane</keyword>
<evidence type="ECO:0000313" key="11">
    <source>
        <dbReference type="Proteomes" id="UP000290365"/>
    </source>
</evidence>
<dbReference type="GO" id="GO:0005886">
    <property type="term" value="C:plasma membrane"/>
    <property type="evidence" value="ECO:0007669"/>
    <property type="project" value="UniProtKB-SubCell"/>
</dbReference>
<protein>
    <recommendedName>
        <fullName evidence="9">Glycosyltransferase RgtA/B/C/D-like domain-containing protein</fullName>
    </recommendedName>
</protein>
<keyword evidence="5 8" id="KW-0812">Transmembrane</keyword>
<evidence type="ECO:0000313" key="10">
    <source>
        <dbReference type="EMBL" id="QBD82097.1"/>
    </source>
</evidence>
<dbReference type="GO" id="GO:0009103">
    <property type="term" value="P:lipopolysaccharide biosynthetic process"/>
    <property type="evidence" value="ECO:0007669"/>
    <property type="project" value="UniProtKB-ARBA"/>
</dbReference>
<evidence type="ECO:0000256" key="3">
    <source>
        <dbReference type="ARBA" id="ARBA00022676"/>
    </source>
</evidence>
<dbReference type="RefSeq" id="WP_129893166.1">
    <property type="nucleotide sequence ID" value="NZ_CP035758.1"/>
</dbReference>
<feature type="transmembrane region" description="Helical" evidence="8">
    <location>
        <begin position="190"/>
        <end position="213"/>
    </location>
</feature>
<proteinExistence type="predicted"/>
<keyword evidence="6 8" id="KW-1133">Transmembrane helix</keyword>
<dbReference type="AlphaFoldDB" id="A0A4P6K1P5"/>
<dbReference type="Pfam" id="PF13231">
    <property type="entry name" value="PMT_2"/>
    <property type="match status" value="1"/>
</dbReference>
<evidence type="ECO:0000256" key="1">
    <source>
        <dbReference type="ARBA" id="ARBA00004651"/>
    </source>
</evidence>
<feature type="domain" description="Glycosyltransferase RgtA/B/C/D-like" evidence="9">
    <location>
        <begin position="88"/>
        <end position="242"/>
    </location>
</feature>
<keyword evidence="11" id="KW-1185">Reference proteome</keyword>
<keyword evidence="3" id="KW-0328">Glycosyltransferase</keyword>
<evidence type="ECO:0000256" key="6">
    <source>
        <dbReference type="ARBA" id="ARBA00022989"/>
    </source>
</evidence>
<organism evidence="10 11">
    <name type="scientific">Ktedonosporobacter rubrisoli</name>
    <dbReference type="NCBI Taxonomy" id="2509675"/>
    <lineage>
        <taxon>Bacteria</taxon>
        <taxon>Bacillati</taxon>
        <taxon>Chloroflexota</taxon>
        <taxon>Ktedonobacteria</taxon>
        <taxon>Ktedonobacterales</taxon>
        <taxon>Ktedonosporobacteraceae</taxon>
        <taxon>Ktedonosporobacter</taxon>
    </lineage>
</organism>
<dbReference type="GO" id="GO:0016763">
    <property type="term" value="F:pentosyltransferase activity"/>
    <property type="evidence" value="ECO:0007669"/>
    <property type="project" value="TreeGrafter"/>
</dbReference>
<accession>A0A4P6K1P5</accession>
<gene>
    <name evidence="10" type="ORF">EPA93_41415</name>
</gene>